<reference evidence="2" key="1">
    <citation type="submission" date="2023-03" db="EMBL/GenBank/DDBJ databases">
        <authorList>
            <person name="Julca I."/>
        </authorList>
    </citation>
    <scope>NUCLEOTIDE SEQUENCE</scope>
</reference>
<gene>
    <name evidence="2" type="ORF">OLC1_LOCUS16809</name>
</gene>
<dbReference type="AlphaFoldDB" id="A0AAV1DQ19"/>
<dbReference type="Proteomes" id="UP001161247">
    <property type="component" value="Chromosome 6"/>
</dbReference>
<feature type="domain" description="MACPF" evidence="1">
    <location>
        <begin position="12"/>
        <end position="340"/>
    </location>
</feature>
<dbReference type="PANTHER" id="PTHR33199:SF6">
    <property type="entry name" value="MACPF DOMAIN PROTEIN"/>
    <property type="match status" value="1"/>
</dbReference>
<evidence type="ECO:0000259" key="1">
    <source>
        <dbReference type="PROSITE" id="PS51412"/>
    </source>
</evidence>
<keyword evidence="3" id="KW-1185">Reference proteome</keyword>
<dbReference type="Pfam" id="PF01823">
    <property type="entry name" value="MACPF"/>
    <property type="match status" value="1"/>
</dbReference>
<protein>
    <submittedName>
        <fullName evidence="2">OLC1v1008476C1</fullName>
    </submittedName>
</protein>
<dbReference type="SMART" id="SM00457">
    <property type="entry name" value="MACPF"/>
    <property type="match status" value="1"/>
</dbReference>
<dbReference type="GO" id="GO:0005886">
    <property type="term" value="C:plasma membrane"/>
    <property type="evidence" value="ECO:0007669"/>
    <property type="project" value="TreeGrafter"/>
</dbReference>
<dbReference type="GO" id="GO:2000031">
    <property type="term" value="P:regulation of salicylic acid mediated signaling pathway"/>
    <property type="evidence" value="ECO:0007669"/>
    <property type="project" value="InterPro"/>
</dbReference>
<dbReference type="InterPro" id="IPR020864">
    <property type="entry name" value="MACPF"/>
</dbReference>
<dbReference type="PROSITE" id="PS51412">
    <property type="entry name" value="MACPF_2"/>
    <property type="match status" value="1"/>
</dbReference>
<organism evidence="2 3">
    <name type="scientific">Oldenlandia corymbosa var. corymbosa</name>
    <dbReference type="NCBI Taxonomy" id="529605"/>
    <lineage>
        <taxon>Eukaryota</taxon>
        <taxon>Viridiplantae</taxon>
        <taxon>Streptophyta</taxon>
        <taxon>Embryophyta</taxon>
        <taxon>Tracheophyta</taxon>
        <taxon>Spermatophyta</taxon>
        <taxon>Magnoliopsida</taxon>
        <taxon>eudicotyledons</taxon>
        <taxon>Gunneridae</taxon>
        <taxon>Pentapetalae</taxon>
        <taxon>asterids</taxon>
        <taxon>lamiids</taxon>
        <taxon>Gentianales</taxon>
        <taxon>Rubiaceae</taxon>
        <taxon>Rubioideae</taxon>
        <taxon>Spermacoceae</taxon>
        <taxon>Hedyotis-Oldenlandia complex</taxon>
        <taxon>Oldenlandia</taxon>
    </lineage>
</organism>
<sequence>MAVSSGSRSSSKETALRLRAAAEAAIGSIGLGYDMTVDLRLKYCKKSPSRLIAIDDDQVRDIAIPGGILVQNVPTSINCDKGERLRFSSDVLPFQQMSEQFNQEIALSGKIPTGHFNSAFEFTGCWQKDAAYTKALAFDGVLITLYTIALEKSQVILSENVKQAVPSSWDPAALARFIEKYGTHIIVGVKMGGKDVVYVKQLYSSALQPVDVQKKLKDVADKRFSDAGGPSSDHSDKAYARNVLGSNERGNAFLDTSADTVFAQNEDVTFFCRRRGGSGSKNLSHINWSRTVQLEPDVISMSFIPISSLLNGIDGSGFLSHAINLYLRYKPPIEELYQFLEFQHPRQWAPVFGDLAVGPERKEQNGASLQFSLMGPKLYVNTIPVDVANKPVTGLRLYLEGKKSNCLAIHLQHLSSLPKSFQLQNESNLKMSGNSIDRRYLEKVQWKSFSHVCTAPVESDEDLSIVTGAEFEVKESGMKNVLFLRLHFSKVIGAMVVKKPEWDGSPVLGQKSGIISTLISTRFSTSQKPPPKPSEVHINSALYPEGPPISAQTRKLLKYVDTTEMTRGPQDPPGYWVVSGARLVVDNGKISLRVKYSLLAIMLPDEDDQYHV</sequence>
<dbReference type="PANTHER" id="PTHR33199">
    <property type="entry name" value="MACPF DOMAIN-CONTAINING PROTEIN CAD1"/>
    <property type="match status" value="1"/>
</dbReference>
<name>A0AAV1DQ19_OLDCO</name>
<accession>A0AAV1DQ19</accession>
<evidence type="ECO:0000313" key="2">
    <source>
        <dbReference type="EMBL" id="CAI9108793.1"/>
    </source>
</evidence>
<dbReference type="EMBL" id="OX459123">
    <property type="protein sequence ID" value="CAI9108793.1"/>
    <property type="molecule type" value="Genomic_DNA"/>
</dbReference>
<evidence type="ECO:0000313" key="3">
    <source>
        <dbReference type="Proteomes" id="UP001161247"/>
    </source>
</evidence>
<proteinExistence type="predicted"/>
<dbReference type="GO" id="GO:0009626">
    <property type="term" value="P:plant-type hypersensitive response"/>
    <property type="evidence" value="ECO:0007669"/>
    <property type="project" value="TreeGrafter"/>
</dbReference>
<dbReference type="InterPro" id="IPR044663">
    <property type="entry name" value="CAD1/NSL1-like"/>
</dbReference>